<keyword evidence="7" id="KW-1185">Reference proteome</keyword>
<keyword evidence="3" id="KW-0862">Zinc</keyword>
<keyword evidence="1" id="KW-0479">Metal-binding</keyword>
<comment type="caution">
    <text evidence="6">The sequence shown here is derived from an EMBL/GenBank/DDBJ whole genome shotgun (WGS) entry which is preliminary data.</text>
</comment>
<keyword evidence="2 4" id="KW-0863">Zinc-finger</keyword>
<dbReference type="Gene3D" id="3.30.40.10">
    <property type="entry name" value="Zinc/RING finger domain, C3HC4 (zinc finger)"/>
    <property type="match status" value="1"/>
</dbReference>
<dbReference type="PANTHER" id="PTHR45798:SF97">
    <property type="entry name" value="ALCOHOL-SENSITIVE RING FINGER PROTEIN 1"/>
    <property type="match status" value="1"/>
</dbReference>
<dbReference type="Pfam" id="PF13639">
    <property type="entry name" value="zf-RING_2"/>
    <property type="match status" value="1"/>
</dbReference>
<evidence type="ECO:0000313" key="7">
    <source>
        <dbReference type="Proteomes" id="UP001651158"/>
    </source>
</evidence>
<evidence type="ECO:0000256" key="3">
    <source>
        <dbReference type="ARBA" id="ARBA00022833"/>
    </source>
</evidence>
<organism evidence="6 7">
    <name type="scientific">Taenia crassiceps</name>
    <dbReference type="NCBI Taxonomy" id="6207"/>
    <lineage>
        <taxon>Eukaryota</taxon>
        <taxon>Metazoa</taxon>
        <taxon>Spiralia</taxon>
        <taxon>Lophotrochozoa</taxon>
        <taxon>Platyhelminthes</taxon>
        <taxon>Cestoda</taxon>
        <taxon>Eucestoda</taxon>
        <taxon>Cyclophyllidea</taxon>
        <taxon>Taeniidae</taxon>
        <taxon>Taenia</taxon>
    </lineage>
</organism>
<dbReference type="InterPro" id="IPR013083">
    <property type="entry name" value="Znf_RING/FYVE/PHD"/>
</dbReference>
<proteinExistence type="predicted"/>
<evidence type="ECO:0000259" key="5">
    <source>
        <dbReference type="PROSITE" id="PS50089"/>
    </source>
</evidence>
<evidence type="ECO:0000313" key="6">
    <source>
        <dbReference type="EMBL" id="KAL5111198.1"/>
    </source>
</evidence>
<dbReference type="EMBL" id="JAKROA010000001">
    <property type="protein sequence ID" value="KAL5111198.1"/>
    <property type="molecule type" value="Genomic_DNA"/>
</dbReference>
<accession>A0ABR4QN23</accession>
<protein>
    <submittedName>
        <fullName evidence="6">E3 ubiquitin-protein ligase Zswim2</fullName>
    </submittedName>
</protein>
<dbReference type="InterPro" id="IPR001841">
    <property type="entry name" value="Znf_RING"/>
</dbReference>
<sequence>MSEKWRKVPSNFDVLSELDQQGRKNNPPCCVLIQRVTEIVYYQRPSSASETLTKPLCRKELSRITKWIIRVVHASLLNGGALSKTREVGTSRGLLTPGRQCRICLMHFREGDEVRKLFGCNHIFHTRCVDQWLLHVSPYCPLDGMFAAPAILVPPTGREEDRFGRCFLLQGISNTMKNAGDILKTSSFSDVVRNPRVNGKVRQSHQDNQMCLGQAEIISTNPTFEVKSAALCRRSSSNISMRINSSIALRPLGRTQEASHSIHRMSEKYQPRI</sequence>
<reference evidence="6 7" key="1">
    <citation type="journal article" date="2022" name="Front. Cell. Infect. Microbiol.">
        <title>The Genomes of Two Strains of Taenia crassiceps the Animal Model for the Study of Human Cysticercosis.</title>
        <authorList>
            <person name="Bobes R.J."/>
            <person name="Estrada K."/>
            <person name="Rios-Valencia D.G."/>
            <person name="Calderon-Gallegos A."/>
            <person name="de la Torre P."/>
            <person name="Carrero J.C."/>
            <person name="Sanchez-Flores A."/>
            <person name="Laclette J.P."/>
        </authorList>
    </citation>
    <scope>NUCLEOTIDE SEQUENCE [LARGE SCALE GENOMIC DNA]</scope>
    <source>
        <strain evidence="6">WFUcys</strain>
    </source>
</reference>
<evidence type="ECO:0000256" key="2">
    <source>
        <dbReference type="ARBA" id="ARBA00022771"/>
    </source>
</evidence>
<feature type="domain" description="RING-type" evidence="5">
    <location>
        <begin position="101"/>
        <end position="143"/>
    </location>
</feature>
<dbReference type="SMART" id="SM00184">
    <property type="entry name" value="RING"/>
    <property type="match status" value="1"/>
</dbReference>
<gene>
    <name evidence="6" type="ORF">TcWFU_000579</name>
</gene>
<dbReference type="SUPFAM" id="SSF57850">
    <property type="entry name" value="RING/U-box"/>
    <property type="match status" value="1"/>
</dbReference>
<dbReference type="Proteomes" id="UP001651158">
    <property type="component" value="Unassembled WGS sequence"/>
</dbReference>
<evidence type="ECO:0000256" key="4">
    <source>
        <dbReference type="PROSITE-ProRule" id="PRU00175"/>
    </source>
</evidence>
<dbReference type="InterPro" id="IPR052788">
    <property type="entry name" value="RING-type_E3_ligase_ATL"/>
</dbReference>
<dbReference type="PROSITE" id="PS50089">
    <property type="entry name" value="ZF_RING_2"/>
    <property type="match status" value="1"/>
</dbReference>
<name>A0ABR4QN23_9CEST</name>
<evidence type="ECO:0000256" key="1">
    <source>
        <dbReference type="ARBA" id="ARBA00022723"/>
    </source>
</evidence>
<dbReference type="PANTHER" id="PTHR45798">
    <property type="entry name" value="RING-H2 FINGER PROTEIN ATL61-RELATED-RELATED"/>
    <property type="match status" value="1"/>
</dbReference>